<proteinExistence type="inferred from homology"/>
<keyword evidence="15" id="KW-1185">Reference proteome</keyword>
<dbReference type="InterPro" id="IPR001342">
    <property type="entry name" value="HDH_cat"/>
</dbReference>
<evidence type="ECO:0000256" key="10">
    <source>
        <dbReference type="RuleBase" id="RU000579"/>
    </source>
</evidence>
<dbReference type="Gene3D" id="3.40.50.720">
    <property type="entry name" value="NAD(P)-binding Rossmann-like Domain"/>
    <property type="match status" value="1"/>
</dbReference>
<dbReference type="PANTHER" id="PTHR43331:SF1">
    <property type="entry name" value="HOMOSERINE DEHYDROGENASE"/>
    <property type="match status" value="1"/>
</dbReference>
<evidence type="ECO:0000259" key="12">
    <source>
        <dbReference type="Pfam" id="PF00742"/>
    </source>
</evidence>
<dbReference type="SUPFAM" id="SSF55347">
    <property type="entry name" value="Glyceraldehyde-3-phosphate dehydrogenase-like, C-terminal domain"/>
    <property type="match status" value="1"/>
</dbReference>
<evidence type="ECO:0000256" key="8">
    <source>
        <dbReference type="ARBA" id="ARBA00023002"/>
    </source>
</evidence>
<evidence type="ECO:0000256" key="4">
    <source>
        <dbReference type="ARBA" id="ARBA00013213"/>
    </source>
</evidence>
<dbReference type="InterPro" id="IPR022697">
    <property type="entry name" value="HDH_short"/>
</dbReference>
<reference evidence="14 15" key="1">
    <citation type="submission" date="2020-10" db="EMBL/GenBank/DDBJ databases">
        <title>ChiBAC.</title>
        <authorList>
            <person name="Zenner C."/>
            <person name="Hitch T.C.A."/>
            <person name="Clavel T."/>
        </authorList>
    </citation>
    <scope>NUCLEOTIDE SEQUENCE [LARGE SCALE GENOMIC DNA]</scope>
    <source>
        <strain evidence="14 15">DSM 108706</strain>
    </source>
</reference>
<evidence type="ECO:0000256" key="11">
    <source>
        <dbReference type="RuleBase" id="RU004171"/>
    </source>
</evidence>
<dbReference type="InterPro" id="IPR036291">
    <property type="entry name" value="NAD(P)-bd_dom_sf"/>
</dbReference>
<dbReference type="InterPro" id="IPR019811">
    <property type="entry name" value="HDH_CS"/>
</dbReference>
<comment type="similarity">
    <text evidence="3 11">Belongs to the homoserine dehydrogenase family.</text>
</comment>
<dbReference type="PROSITE" id="PS01042">
    <property type="entry name" value="HOMOSER_DHGENASE"/>
    <property type="match status" value="1"/>
</dbReference>
<keyword evidence="6 10" id="KW-0028">Amino-acid biosynthesis</keyword>
<comment type="pathway">
    <text evidence="1 10">Amino-acid biosynthesis; L-threonine biosynthesis; L-threonine from L-aspartate: step 3/5.</text>
</comment>
<dbReference type="SUPFAM" id="SSF51735">
    <property type="entry name" value="NAD(P)-binding Rossmann-fold domains"/>
    <property type="match status" value="1"/>
</dbReference>
<dbReference type="Proteomes" id="UP001516588">
    <property type="component" value="Unassembled WGS sequence"/>
</dbReference>
<dbReference type="InterPro" id="IPR005106">
    <property type="entry name" value="Asp/hSer_DH_NAD-bd"/>
</dbReference>
<evidence type="ECO:0000259" key="13">
    <source>
        <dbReference type="Pfam" id="PF03447"/>
    </source>
</evidence>
<evidence type="ECO:0000256" key="6">
    <source>
        <dbReference type="ARBA" id="ARBA00022605"/>
    </source>
</evidence>
<keyword evidence="7 10" id="KW-0791">Threonine biosynthesis</keyword>
<protein>
    <recommendedName>
        <fullName evidence="5 10">Homoserine dehydrogenase</fullName>
        <ecNumber evidence="4 10">1.1.1.3</ecNumber>
    </recommendedName>
</protein>
<accession>A0ABR9QVI7</accession>
<evidence type="ECO:0000256" key="5">
    <source>
        <dbReference type="ARBA" id="ARBA00013376"/>
    </source>
</evidence>
<evidence type="ECO:0000256" key="2">
    <source>
        <dbReference type="ARBA" id="ARBA00005062"/>
    </source>
</evidence>
<evidence type="ECO:0000256" key="9">
    <source>
        <dbReference type="ARBA" id="ARBA00023167"/>
    </source>
</evidence>
<dbReference type="EC" id="1.1.1.3" evidence="4 10"/>
<evidence type="ECO:0000313" key="14">
    <source>
        <dbReference type="EMBL" id="MBE5034883.1"/>
    </source>
</evidence>
<dbReference type="PIRSF" id="PIRSF036497">
    <property type="entry name" value="HDH_short"/>
    <property type="match status" value="1"/>
</dbReference>
<name>A0ABR9QVI7_9FIRM</name>
<dbReference type="Pfam" id="PF03447">
    <property type="entry name" value="NAD_binding_3"/>
    <property type="match status" value="1"/>
</dbReference>
<sequence length="325" mass="34131">MKTIKVGMLGFGNVGTGTYQTLEMNRELIEKHVGASVEISKILVNDVTKPRQVVTPDGVLTDNVADIIDNPEIDIVAEVLGGIEPASEYMLKALNNGKHVVTANKAAVAANYDKLFKAAADNDVSLRPEACVAGGIPILNAITTVLGANKFDEILGILNGTTNYILTQMTDNGLDYADVLKDAQAKGFAEADPTADVEGIDAANKLSIMMALAFGHYVHPDDIPTEGISKITKADIDKATADGCKIKLIASAKNEDGKLSYSVKPVALPTDHPLASVSNEFNAVFVKGNAVGELMFYGKGAGPLPTGSAVMGDILMAAKEIAESK</sequence>
<evidence type="ECO:0000313" key="15">
    <source>
        <dbReference type="Proteomes" id="UP001516588"/>
    </source>
</evidence>
<organism evidence="14 15">
    <name type="scientific">Gallibacter intestinalis</name>
    <dbReference type="NCBI Taxonomy" id="2779356"/>
    <lineage>
        <taxon>Bacteria</taxon>
        <taxon>Bacillati</taxon>
        <taxon>Bacillota</taxon>
        <taxon>Clostridia</taxon>
        <taxon>Eubacteriales</taxon>
        <taxon>Eubacteriaceae</taxon>
        <taxon>Gallibacter</taxon>
    </lineage>
</organism>
<feature type="domain" description="Homoserine dehydrogenase catalytic" evidence="12">
    <location>
        <begin position="137"/>
        <end position="315"/>
    </location>
</feature>
<dbReference type="Pfam" id="PF00742">
    <property type="entry name" value="Homoserine_dh"/>
    <property type="match status" value="1"/>
</dbReference>
<dbReference type="NCBIfam" id="NF004976">
    <property type="entry name" value="PRK06349.1"/>
    <property type="match status" value="1"/>
</dbReference>
<evidence type="ECO:0000256" key="1">
    <source>
        <dbReference type="ARBA" id="ARBA00005056"/>
    </source>
</evidence>
<feature type="domain" description="Aspartate/homoserine dehydrogenase NAD-binding" evidence="13">
    <location>
        <begin position="10"/>
        <end position="126"/>
    </location>
</feature>
<comment type="pathway">
    <text evidence="2 10">Amino-acid biosynthesis; L-methionine biosynthesis via de novo pathway; L-homoserine from L-aspartate: step 3/3.</text>
</comment>
<evidence type="ECO:0000256" key="7">
    <source>
        <dbReference type="ARBA" id="ARBA00022697"/>
    </source>
</evidence>
<keyword evidence="10" id="KW-0521">NADP</keyword>
<dbReference type="EMBL" id="JADCKA010000001">
    <property type="protein sequence ID" value="MBE5034883.1"/>
    <property type="molecule type" value="Genomic_DNA"/>
</dbReference>
<gene>
    <name evidence="14" type="ORF">INF20_01080</name>
</gene>
<keyword evidence="9 10" id="KW-0486">Methionine biosynthesis</keyword>
<comment type="catalytic activity">
    <reaction evidence="10">
        <text>L-homoserine + NADP(+) = L-aspartate 4-semialdehyde + NADPH + H(+)</text>
        <dbReference type="Rhea" id="RHEA:15761"/>
        <dbReference type="ChEBI" id="CHEBI:15378"/>
        <dbReference type="ChEBI" id="CHEBI:57476"/>
        <dbReference type="ChEBI" id="CHEBI:57783"/>
        <dbReference type="ChEBI" id="CHEBI:58349"/>
        <dbReference type="ChEBI" id="CHEBI:537519"/>
        <dbReference type="EC" id="1.1.1.3"/>
    </reaction>
</comment>
<keyword evidence="8 10" id="KW-0560">Oxidoreductase</keyword>
<evidence type="ECO:0000256" key="3">
    <source>
        <dbReference type="ARBA" id="ARBA00006753"/>
    </source>
</evidence>
<comment type="caution">
    <text evidence="14">The sequence shown here is derived from an EMBL/GenBank/DDBJ whole genome shotgun (WGS) entry which is preliminary data.</text>
</comment>
<dbReference type="PANTHER" id="PTHR43331">
    <property type="entry name" value="HOMOSERINE DEHYDROGENASE"/>
    <property type="match status" value="1"/>
</dbReference>
<dbReference type="Gene3D" id="3.30.360.10">
    <property type="entry name" value="Dihydrodipicolinate Reductase, domain 2"/>
    <property type="match status" value="1"/>
</dbReference>